<dbReference type="RefSeq" id="WP_143006263.1">
    <property type="nucleotide sequence ID" value="NZ_FNCE01000008.1"/>
</dbReference>
<evidence type="ECO:0000259" key="12">
    <source>
        <dbReference type="Pfam" id="PF00999"/>
    </source>
</evidence>
<feature type="transmembrane region" description="Helical" evidence="11">
    <location>
        <begin position="198"/>
        <end position="217"/>
    </location>
</feature>
<dbReference type="EMBL" id="FNCE01000008">
    <property type="protein sequence ID" value="SDG30480.1"/>
    <property type="molecule type" value="Genomic_DNA"/>
</dbReference>
<evidence type="ECO:0000256" key="3">
    <source>
        <dbReference type="ARBA" id="ARBA00022449"/>
    </source>
</evidence>
<dbReference type="GO" id="GO:0006814">
    <property type="term" value="P:sodium ion transport"/>
    <property type="evidence" value="ECO:0007669"/>
    <property type="project" value="UniProtKB-KW"/>
</dbReference>
<sequence length="389" mass="40729">MDASLLMAVALVVAAAVALELRVSSAFLEIIAGIVLGALVVDLHEVTWLELLADLGMIALMFTAGFEVDMRRLRWMWRGCVGVGVSSFVAPFVGVFALAYWVAGLAPLPAALVGVAMSTTSLALVYPALKERGMLPTAQGQGILASATVVDVISMVTLAALLGDAGWGTAIIVLVLVGTFFGLPRAGEWVFKRYKGSVAEPELRFLLVVLIGLGFTVENVGGIHPATVAFAVGVAMSRVVVEHEAVEQKLKGLVFGLFAPVFFLHAGTQLDVRAITPEVLVAAAALLAVATALKFVGTAYPARKLMGINARMAGLIFNYRLSFGIVAAGTGLEAGVLTQGDYAAIVLAVLTSAILPAVLLRHRPSEVPAGSEGDQRAVTWADRSGEHTR</sequence>
<evidence type="ECO:0000313" key="13">
    <source>
        <dbReference type="EMBL" id="SDG30480.1"/>
    </source>
</evidence>
<evidence type="ECO:0000256" key="11">
    <source>
        <dbReference type="SAM" id="Phobius"/>
    </source>
</evidence>
<evidence type="ECO:0000256" key="1">
    <source>
        <dbReference type="ARBA" id="ARBA00004141"/>
    </source>
</evidence>
<feature type="transmembrane region" description="Helical" evidence="11">
    <location>
        <begin position="108"/>
        <end position="129"/>
    </location>
</feature>
<dbReference type="GO" id="GO:0015297">
    <property type="term" value="F:antiporter activity"/>
    <property type="evidence" value="ECO:0007669"/>
    <property type="project" value="UniProtKB-KW"/>
</dbReference>
<keyword evidence="4 11" id="KW-0812">Transmembrane</keyword>
<keyword evidence="8 11" id="KW-0472">Membrane</keyword>
<evidence type="ECO:0000256" key="5">
    <source>
        <dbReference type="ARBA" id="ARBA00022989"/>
    </source>
</evidence>
<dbReference type="Gene3D" id="1.20.1530.20">
    <property type="match status" value="1"/>
</dbReference>
<gene>
    <name evidence="13" type="ORF">SAMN05216241_108100</name>
</gene>
<feature type="transmembrane region" description="Helical" evidence="11">
    <location>
        <begin position="342"/>
        <end position="360"/>
    </location>
</feature>
<dbReference type="PANTHER" id="PTHR43562">
    <property type="entry name" value="NAPA-TYPE SODIUM/HYDROGEN ANTIPORTER"/>
    <property type="match status" value="1"/>
</dbReference>
<keyword evidence="7" id="KW-0406">Ion transport</keyword>
<feature type="transmembrane region" description="Helical" evidence="11">
    <location>
        <begin position="47"/>
        <end position="68"/>
    </location>
</feature>
<organism evidence="13 14">
    <name type="scientific">Limimonas halophila</name>
    <dbReference type="NCBI Taxonomy" id="1082479"/>
    <lineage>
        <taxon>Bacteria</taxon>
        <taxon>Pseudomonadati</taxon>
        <taxon>Pseudomonadota</taxon>
        <taxon>Alphaproteobacteria</taxon>
        <taxon>Rhodospirillales</taxon>
        <taxon>Rhodovibrionaceae</taxon>
        <taxon>Limimonas</taxon>
    </lineage>
</organism>
<feature type="region of interest" description="Disordered" evidence="10">
    <location>
        <begin position="366"/>
        <end position="389"/>
    </location>
</feature>
<dbReference type="Proteomes" id="UP000199415">
    <property type="component" value="Unassembled WGS sequence"/>
</dbReference>
<evidence type="ECO:0000256" key="4">
    <source>
        <dbReference type="ARBA" id="ARBA00022692"/>
    </source>
</evidence>
<evidence type="ECO:0000256" key="2">
    <source>
        <dbReference type="ARBA" id="ARBA00022448"/>
    </source>
</evidence>
<keyword evidence="3" id="KW-0050">Antiport</keyword>
<keyword evidence="9" id="KW-0739">Sodium transport</keyword>
<dbReference type="Pfam" id="PF00999">
    <property type="entry name" value="Na_H_Exchanger"/>
    <property type="match status" value="1"/>
</dbReference>
<dbReference type="GO" id="GO:0016020">
    <property type="term" value="C:membrane"/>
    <property type="evidence" value="ECO:0007669"/>
    <property type="project" value="UniProtKB-SubCell"/>
</dbReference>
<dbReference type="PANTHER" id="PTHR43562:SF3">
    <property type="entry name" value="SODIUM ION_PROTON EXCHANGER (EUROFUNG)"/>
    <property type="match status" value="1"/>
</dbReference>
<dbReference type="OrthoDB" id="34089at2"/>
<keyword evidence="2" id="KW-0813">Transport</keyword>
<proteinExistence type="predicted"/>
<dbReference type="InterPro" id="IPR006153">
    <property type="entry name" value="Cation/H_exchanger_TM"/>
</dbReference>
<feature type="transmembrane region" description="Helical" evidence="11">
    <location>
        <begin position="167"/>
        <end position="186"/>
    </location>
</feature>
<keyword evidence="6" id="KW-0915">Sodium</keyword>
<comment type="subcellular location">
    <subcellularLocation>
        <location evidence="1">Membrane</location>
        <topology evidence="1">Multi-pass membrane protein</topology>
    </subcellularLocation>
</comment>
<feature type="transmembrane region" description="Helical" evidence="11">
    <location>
        <begin position="141"/>
        <end position="161"/>
    </location>
</feature>
<evidence type="ECO:0000256" key="6">
    <source>
        <dbReference type="ARBA" id="ARBA00023053"/>
    </source>
</evidence>
<feature type="domain" description="Cation/H+ exchanger transmembrane" evidence="12">
    <location>
        <begin position="9"/>
        <end position="359"/>
    </location>
</feature>
<keyword evidence="14" id="KW-1185">Reference proteome</keyword>
<accession>A0A1G7T791</accession>
<feature type="transmembrane region" description="Helical" evidence="11">
    <location>
        <begin position="312"/>
        <end position="330"/>
    </location>
</feature>
<evidence type="ECO:0000256" key="7">
    <source>
        <dbReference type="ARBA" id="ARBA00023065"/>
    </source>
</evidence>
<evidence type="ECO:0000256" key="8">
    <source>
        <dbReference type="ARBA" id="ARBA00023136"/>
    </source>
</evidence>
<dbReference type="InterPro" id="IPR038770">
    <property type="entry name" value="Na+/solute_symporter_sf"/>
</dbReference>
<protein>
    <submittedName>
        <fullName evidence="13">Transporter, CPA2 family</fullName>
    </submittedName>
</protein>
<evidence type="ECO:0000256" key="9">
    <source>
        <dbReference type="ARBA" id="ARBA00023201"/>
    </source>
</evidence>
<name>A0A1G7T791_9PROT</name>
<dbReference type="AlphaFoldDB" id="A0A1G7T791"/>
<dbReference type="STRING" id="1082479.SAMN05216241_108100"/>
<evidence type="ECO:0000313" key="14">
    <source>
        <dbReference type="Proteomes" id="UP000199415"/>
    </source>
</evidence>
<evidence type="ECO:0000256" key="10">
    <source>
        <dbReference type="SAM" id="MobiDB-lite"/>
    </source>
</evidence>
<reference evidence="13 14" key="1">
    <citation type="submission" date="2016-10" db="EMBL/GenBank/DDBJ databases">
        <authorList>
            <person name="de Groot N.N."/>
        </authorList>
    </citation>
    <scope>NUCLEOTIDE SEQUENCE [LARGE SCALE GENOMIC DNA]</scope>
    <source>
        <strain evidence="13 14">DSM 25584</strain>
    </source>
</reference>
<feature type="transmembrane region" description="Helical" evidence="11">
    <location>
        <begin position="279"/>
        <end position="300"/>
    </location>
</feature>
<feature type="transmembrane region" description="Helical" evidence="11">
    <location>
        <begin position="80"/>
        <end position="102"/>
    </location>
</feature>
<dbReference type="GO" id="GO:1902600">
    <property type="term" value="P:proton transmembrane transport"/>
    <property type="evidence" value="ECO:0007669"/>
    <property type="project" value="InterPro"/>
</dbReference>
<keyword evidence="5 11" id="KW-1133">Transmembrane helix</keyword>